<accession>A0AC59Y0N6</accession>
<evidence type="ECO:0000313" key="2">
    <source>
        <dbReference type="Proteomes" id="UP001162501"/>
    </source>
</evidence>
<proteinExistence type="predicted"/>
<dbReference type="Proteomes" id="UP001162501">
    <property type="component" value="Chromosome 1"/>
</dbReference>
<organism evidence="1 2">
    <name type="scientific">Rangifer tarandus platyrhynchus</name>
    <name type="common">Svalbard reindeer</name>
    <dbReference type="NCBI Taxonomy" id="3082113"/>
    <lineage>
        <taxon>Eukaryota</taxon>
        <taxon>Metazoa</taxon>
        <taxon>Chordata</taxon>
        <taxon>Craniata</taxon>
        <taxon>Vertebrata</taxon>
        <taxon>Euteleostomi</taxon>
        <taxon>Mammalia</taxon>
        <taxon>Eutheria</taxon>
        <taxon>Laurasiatheria</taxon>
        <taxon>Artiodactyla</taxon>
        <taxon>Ruminantia</taxon>
        <taxon>Pecora</taxon>
        <taxon>Cervidae</taxon>
        <taxon>Odocoileinae</taxon>
        <taxon>Rangifer</taxon>
    </lineage>
</organism>
<sequence>MPPMSLFLGQARPFCTNFPWFCRFFGPPPANLQSKGSDGAGTLGGVLMYFPLKWMMMASHFSVDSILAKPTPLLAPLVSRRIRVETTWPKGCSIPSSSCSSTDSGRFEMYKFVGSCSCCFAICVCTPLAFSTVTALCAAEGLSKSTKP</sequence>
<name>A0AC59Y0N6_RANTA</name>
<gene>
    <name evidence="1" type="ORF">MRATA1EN22A_LOCUS308</name>
</gene>
<evidence type="ECO:0000313" key="1">
    <source>
        <dbReference type="EMBL" id="CAM9276198.1"/>
    </source>
</evidence>
<protein>
    <submittedName>
        <fullName evidence="1">Uncharacterized protein</fullName>
    </submittedName>
</protein>
<reference evidence="1" key="2">
    <citation type="submission" date="2025-03" db="EMBL/GenBank/DDBJ databases">
        <authorList>
            <consortium name="ELIXIR-Norway"/>
            <consortium name="Elixir Norway"/>
        </authorList>
    </citation>
    <scope>NUCLEOTIDE SEQUENCE</scope>
</reference>
<dbReference type="EMBL" id="OX596085">
    <property type="protein sequence ID" value="CAM9276198.1"/>
    <property type="molecule type" value="Genomic_DNA"/>
</dbReference>
<reference evidence="1" key="1">
    <citation type="submission" date="2023-05" db="EMBL/GenBank/DDBJ databases">
        <authorList>
            <consortium name="ELIXIR-Norway"/>
        </authorList>
    </citation>
    <scope>NUCLEOTIDE SEQUENCE</scope>
</reference>